<dbReference type="AlphaFoldDB" id="A0A1G9G1T6"/>
<organism evidence="3 4">
    <name type="scientific">Natronincola ferrireducens</name>
    <dbReference type="NCBI Taxonomy" id="393762"/>
    <lineage>
        <taxon>Bacteria</taxon>
        <taxon>Bacillati</taxon>
        <taxon>Bacillota</taxon>
        <taxon>Clostridia</taxon>
        <taxon>Peptostreptococcales</taxon>
        <taxon>Natronincolaceae</taxon>
        <taxon>Natronincola</taxon>
    </lineage>
</organism>
<dbReference type="RefSeq" id="WP_176762149.1">
    <property type="nucleotide sequence ID" value="NZ_FNFP01000005.1"/>
</dbReference>
<sequence>MMVTLLKNGKFLNLKEENWIQGDILIKDGKIADMGNIDTCNLEINETIDVSNKLIIPGLINAHVHTYAGFLKGTIDSVPLDIYMLLAMAGGSFRSPREIYVSTMIDAIQMLKTGTTSAIDHFSQRPIQAIEGIDAAAQAFIDVGMRATIAPMYSDLSFFETVPLEIGELPQELKGKAKGPIQTPKEYAELCREAIEKWHGKDGLIRIMLGTDGPQRCSRELLDFTKGLEEQYKIGWHTHVLEAKTQAIMSHRLYGKGLIEYMDELGLINERTSLVHFIWVSEKEIDIVKDRGANVVHCPSTALHLGSGITPVDQFIQKGLNVAIGTDGGNCGNLSMFEKIRLAALLHKVGQPNYDHWITAIDALKMNLNNGARAMMQRDEIGSIQVGKEADLAILDTTSMLWQPINNITHQLVYGESGSSVEMVFVKGKKVIENGKAVFVNEEDIISEAREAVERLQWDNKEAFELARRQMPYLKKMYLRTVKEDVGFNRFTRPLL</sequence>
<evidence type="ECO:0000256" key="1">
    <source>
        <dbReference type="ARBA" id="ARBA00022801"/>
    </source>
</evidence>
<reference evidence="3 4" key="1">
    <citation type="submission" date="2016-10" db="EMBL/GenBank/DDBJ databases">
        <authorList>
            <person name="de Groot N.N."/>
        </authorList>
    </citation>
    <scope>NUCLEOTIDE SEQUENCE [LARGE SCALE GENOMIC DNA]</scope>
    <source>
        <strain evidence="3 4">DSM 18346</strain>
    </source>
</reference>
<protein>
    <submittedName>
        <fullName evidence="3">Cytosine/adenosine deaminase</fullName>
    </submittedName>
</protein>
<keyword evidence="1" id="KW-0378">Hydrolase</keyword>
<dbReference type="InterPro" id="IPR011059">
    <property type="entry name" value="Metal-dep_hydrolase_composite"/>
</dbReference>
<feature type="domain" description="Amidohydrolase-related" evidence="2">
    <location>
        <begin position="55"/>
        <end position="431"/>
    </location>
</feature>
<dbReference type="STRING" id="393762.SAMN05660472_02323"/>
<dbReference type="InterPro" id="IPR050287">
    <property type="entry name" value="MTA/SAH_deaminase"/>
</dbReference>
<dbReference type="InterPro" id="IPR006680">
    <property type="entry name" value="Amidohydro-rel"/>
</dbReference>
<dbReference type="EMBL" id="FNFP01000005">
    <property type="protein sequence ID" value="SDK94624.1"/>
    <property type="molecule type" value="Genomic_DNA"/>
</dbReference>
<dbReference type="Gene3D" id="3.20.20.140">
    <property type="entry name" value="Metal-dependent hydrolases"/>
    <property type="match status" value="1"/>
</dbReference>
<proteinExistence type="predicted"/>
<accession>A0A1G9G1T6</accession>
<name>A0A1G9G1T6_9FIRM</name>
<dbReference type="PANTHER" id="PTHR43794">
    <property type="entry name" value="AMINOHYDROLASE SSNA-RELATED"/>
    <property type="match status" value="1"/>
</dbReference>
<dbReference type="SUPFAM" id="SSF51556">
    <property type="entry name" value="Metallo-dependent hydrolases"/>
    <property type="match status" value="1"/>
</dbReference>
<dbReference type="PANTHER" id="PTHR43794:SF11">
    <property type="entry name" value="AMIDOHYDROLASE-RELATED DOMAIN-CONTAINING PROTEIN"/>
    <property type="match status" value="1"/>
</dbReference>
<dbReference type="SUPFAM" id="SSF51338">
    <property type="entry name" value="Composite domain of metallo-dependent hydrolases"/>
    <property type="match status" value="1"/>
</dbReference>
<evidence type="ECO:0000313" key="4">
    <source>
        <dbReference type="Proteomes" id="UP000198718"/>
    </source>
</evidence>
<dbReference type="Proteomes" id="UP000198718">
    <property type="component" value="Unassembled WGS sequence"/>
</dbReference>
<evidence type="ECO:0000259" key="2">
    <source>
        <dbReference type="Pfam" id="PF01979"/>
    </source>
</evidence>
<dbReference type="Pfam" id="PF01979">
    <property type="entry name" value="Amidohydro_1"/>
    <property type="match status" value="1"/>
</dbReference>
<dbReference type="GO" id="GO:0016810">
    <property type="term" value="F:hydrolase activity, acting on carbon-nitrogen (but not peptide) bonds"/>
    <property type="evidence" value="ECO:0007669"/>
    <property type="project" value="InterPro"/>
</dbReference>
<dbReference type="InterPro" id="IPR032466">
    <property type="entry name" value="Metal_Hydrolase"/>
</dbReference>
<evidence type="ECO:0000313" key="3">
    <source>
        <dbReference type="EMBL" id="SDK94624.1"/>
    </source>
</evidence>
<gene>
    <name evidence="3" type="ORF">SAMN05660472_02323</name>
</gene>
<keyword evidence="4" id="KW-1185">Reference proteome</keyword>
<dbReference type="Gene3D" id="2.30.40.10">
    <property type="entry name" value="Urease, subunit C, domain 1"/>
    <property type="match status" value="1"/>
</dbReference>